<reference evidence="6" key="1">
    <citation type="journal article" date="2019" name="Int. J. Syst. Evol. Microbiol.">
        <title>The Global Catalogue of Microorganisms (GCM) 10K type strain sequencing project: providing services to taxonomists for standard genome sequencing and annotation.</title>
        <authorList>
            <consortium name="The Broad Institute Genomics Platform"/>
            <consortium name="The Broad Institute Genome Sequencing Center for Infectious Disease"/>
            <person name="Wu L."/>
            <person name="Ma J."/>
        </authorList>
    </citation>
    <scope>NUCLEOTIDE SEQUENCE [LARGE SCALE GENOMIC DNA]</scope>
    <source>
        <strain evidence="6">KCTC 52438</strain>
    </source>
</reference>
<sequence>MSNQSKTFSLLITSAPWSSQSHITALNFAQSLLAKQHKLYRVFFYSDATHVGIETGVAPQDETDLPQAWKALAEEHNIDLVICISAGIKRGILDTTEADRYEKNSATLKKGYELSGLGQLVDAIIQSDRVISF</sequence>
<dbReference type="NCBIfam" id="TIGR03012">
    <property type="entry name" value="sulf_tusD_dsrE"/>
    <property type="match status" value="1"/>
</dbReference>
<dbReference type="RefSeq" id="WP_386720669.1">
    <property type="nucleotide sequence ID" value="NZ_JBHRSZ010000004.1"/>
</dbReference>
<protein>
    <submittedName>
        <fullName evidence="5">Sulfurtransferase complex subunit TusD</fullName>
        <ecNumber evidence="5">2.8.1.-</ecNumber>
    </submittedName>
</protein>
<evidence type="ECO:0000256" key="1">
    <source>
        <dbReference type="ARBA" id="ARBA00004496"/>
    </source>
</evidence>
<evidence type="ECO:0000313" key="5">
    <source>
        <dbReference type="EMBL" id="MFC3151601.1"/>
    </source>
</evidence>
<evidence type="ECO:0000256" key="4">
    <source>
        <dbReference type="ARBA" id="ARBA00022679"/>
    </source>
</evidence>
<keyword evidence="3" id="KW-0963">Cytoplasm</keyword>
<organism evidence="5 6">
    <name type="scientific">Litoribrevibacter euphylliae</name>
    <dbReference type="NCBI Taxonomy" id="1834034"/>
    <lineage>
        <taxon>Bacteria</taxon>
        <taxon>Pseudomonadati</taxon>
        <taxon>Pseudomonadota</taxon>
        <taxon>Gammaproteobacteria</taxon>
        <taxon>Oceanospirillales</taxon>
        <taxon>Oceanospirillaceae</taxon>
        <taxon>Litoribrevibacter</taxon>
    </lineage>
</organism>
<proteinExistence type="inferred from homology"/>
<dbReference type="Gene3D" id="3.40.1260.10">
    <property type="entry name" value="DsrEFH-like"/>
    <property type="match status" value="1"/>
</dbReference>
<gene>
    <name evidence="5" type="primary">tusD</name>
    <name evidence="5" type="ORF">ACFOEK_11230</name>
</gene>
<comment type="caution">
    <text evidence="5">The sequence shown here is derived from an EMBL/GenBank/DDBJ whole genome shotgun (WGS) entry which is preliminary data.</text>
</comment>
<dbReference type="PANTHER" id="PTHR34874:SF3">
    <property type="entry name" value="SULFURTRANSFERASE TUSD"/>
    <property type="match status" value="1"/>
</dbReference>
<name>A0ABV7HJB8_9GAMM</name>
<accession>A0ABV7HJB8</accession>
<dbReference type="Pfam" id="PF02635">
    <property type="entry name" value="DsrE"/>
    <property type="match status" value="1"/>
</dbReference>
<keyword evidence="4 5" id="KW-0808">Transferase</keyword>
<dbReference type="EC" id="2.8.1.-" evidence="5"/>
<dbReference type="InterPro" id="IPR027396">
    <property type="entry name" value="DsrEFH-like"/>
</dbReference>
<dbReference type="SUPFAM" id="SSF75169">
    <property type="entry name" value="DsrEFH-like"/>
    <property type="match status" value="1"/>
</dbReference>
<dbReference type="InterPro" id="IPR017463">
    <property type="entry name" value="Sulphur_relay_TusD/DsrE"/>
</dbReference>
<evidence type="ECO:0000256" key="3">
    <source>
        <dbReference type="ARBA" id="ARBA00022490"/>
    </source>
</evidence>
<dbReference type="InterPro" id="IPR003787">
    <property type="entry name" value="Sulphur_relay_DsrE/F-like"/>
</dbReference>
<keyword evidence="6" id="KW-1185">Reference proteome</keyword>
<dbReference type="EMBL" id="JBHRSZ010000004">
    <property type="protein sequence ID" value="MFC3151601.1"/>
    <property type="molecule type" value="Genomic_DNA"/>
</dbReference>
<dbReference type="NCBIfam" id="NF001237">
    <property type="entry name" value="PRK00207.1"/>
    <property type="match status" value="1"/>
</dbReference>
<dbReference type="PANTHER" id="PTHR34874">
    <property type="entry name" value="PROTEIN YCHN"/>
    <property type="match status" value="1"/>
</dbReference>
<evidence type="ECO:0000313" key="6">
    <source>
        <dbReference type="Proteomes" id="UP001595476"/>
    </source>
</evidence>
<dbReference type="GO" id="GO:0016740">
    <property type="term" value="F:transferase activity"/>
    <property type="evidence" value="ECO:0007669"/>
    <property type="project" value="UniProtKB-KW"/>
</dbReference>
<comment type="subcellular location">
    <subcellularLocation>
        <location evidence="1">Cytoplasm</location>
    </subcellularLocation>
</comment>
<evidence type="ECO:0000256" key="2">
    <source>
        <dbReference type="ARBA" id="ARBA00007067"/>
    </source>
</evidence>
<dbReference type="Proteomes" id="UP001595476">
    <property type="component" value="Unassembled WGS sequence"/>
</dbReference>
<comment type="similarity">
    <text evidence="2">Belongs to the DsrE/TusD family.</text>
</comment>